<proteinExistence type="predicted"/>
<keyword evidence="2" id="KW-1185">Reference proteome</keyword>
<protein>
    <submittedName>
        <fullName evidence="1">Uncharacterized protein</fullName>
    </submittedName>
</protein>
<comment type="caution">
    <text evidence="1">The sequence shown here is derived from an EMBL/GenBank/DDBJ whole genome shotgun (WGS) entry which is preliminary data.</text>
</comment>
<name>A0A1V4KGH5_PATFA</name>
<evidence type="ECO:0000313" key="1">
    <source>
        <dbReference type="EMBL" id="OPJ83542.1"/>
    </source>
</evidence>
<accession>A0A1V4KGH5</accession>
<gene>
    <name evidence="1" type="ORF">AV530_006415</name>
</gene>
<sequence length="83" mass="9816">MLIILVKEDFNSKNELYENDTLSIIILFSRYSDGEAVGYATGDCRAGHKEELRNDRMKQTRWTSSKKSHLEEINYRWPNFQTL</sequence>
<dbReference type="EMBL" id="LSYS01003169">
    <property type="protein sequence ID" value="OPJ83542.1"/>
    <property type="molecule type" value="Genomic_DNA"/>
</dbReference>
<evidence type="ECO:0000313" key="2">
    <source>
        <dbReference type="Proteomes" id="UP000190648"/>
    </source>
</evidence>
<dbReference type="Proteomes" id="UP000190648">
    <property type="component" value="Unassembled WGS sequence"/>
</dbReference>
<dbReference type="AlphaFoldDB" id="A0A1V4KGH5"/>
<reference evidence="1 2" key="1">
    <citation type="submission" date="2016-02" db="EMBL/GenBank/DDBJ databases">
        <title>Band-tailed pigeon sequencing and assembly.</title>
        <authorList>
            <person name="Soares A.E."/>
            <person name="Novak B.J."/>
            <person name="Rice E.S."/>
            <person name="O'Connell B."/>
            <person name="Chang D."/>
            <person name="Weber S."/>
            <person name="Shapiro B."/>
        </authorList>
    </citation>
    <scope>NUCLEOTIDE SEQUENCE [LARGE SCALE GENOMIC DNA]</scope>
    <source>
        <strain evidence="1">BTP2013</strain>
        <tissue evidence="1">Blood</tissue>
    </source>
</reference>
<organism evidence="1 2">
    <name type="scientific">Patagioenas fasciata monilis</name>
    <dbReference type="NCBI Taxonomy" id="372326"/>
    <lineage>
        <taxon>Eukaryota</taxon>
        <taxon>Metazoa</taxon>
        <taxon>Chordata</taxon>
        <taxon>Craniata</taxon>
        <taxon>Vertebrata</taxon>
        <taxon>Euteleostomi</taxon>
        <taxon>Archelosauria</taxon>
        <taxon>Archosauria</taxon>
        <taxon>Dinosauria</taxon>
        <taxon>Saurischia</taxon>
        <taxon>Theropoda</taxon>
        <taxon>Coelurosauria</taxon>
        <taxon>Aves</taxon>
        <taxon>Neognathae</taxon>
        <taxon>Neoaves</taxon>
        <taxon>Columbimorphae</taxon>
        <taxon>Columbiformes</taxon>
        <taxon>Columbidae</taxon>
        <taxon>Patagioenas</taxon>
    </lineage>
</organism>